<name>A0ACC2QRZ4_9NEOP</name>
<evidence type="ECO:0000313" key="1">
    <source>
        <dbReference type="EMBL" id="KAJ8724215.1"/>
    </source>
</evidence>
<evidence type="ECO:0000313" key="2">
    <source>
        <dbReference type="Proteomes" id="UP001231649"/>
    </source>
</evidence>
<gene>
    <name evidence="1" type="ORF">PYW08_015689</name>
</gene>
<sequence>MDKCQYSEVPDNSGSVNKQNEREKWKPFLRQLLICSGVWTSVFLYGLGVGAPTVFIPQIRKEANNTEFITDDMASWITSVYGFSGFPFVLILSIVTRFVGRKIPFIIAQIADSIKGVKSNTGEEASNKLLTINTK</sequence>
<dbReference type="Proteomes" id="UP001231649">
    <property type="component" value="Chromosome 8"/>
</dbReference>
<comment type="caution">
    <text evidence="1">The sequence shown here is derived from an EMBL/GenBank/DDBJ whole genome shotgun (WGS) entry which is preliminary data.</text>
</comment>
<proteinExistence type="predicted"/>
<organism evidence="1 2">
    <name type="scientific">Mythimna loreyi</name>
    <dbReference type="NCBI Taxonomy" id="667449"/>
    <lineage>
        <taxon>Eukaryota</taxon>
        <taxon>Metazoa</taxon>
        <taxon>Ecdysozoa</taxon>
        <taxon>Arthropoda</taxon>
        <taxon>Hexapoda</taxon>
        <taxon>Insecta</taxon>
        <taxon>Pterygota</taxon>
        <taxon>Neoptera</taxon>
        <taxon>Endopterygota</taxon>
        <taxon>Lepidoptera</taxon>
        <taxon>Glossata</taxon>
        <taxon>Ditrysia</taxon>
        <taxon>Noctuoidea</taxon>
        <taxon>Noctuidae</taxon>
        <taxon>Noctuinae</taxon>
        <taxon>Hadenini</taxon>
        <taxon>Mythimna</taxon>
    </lineage>
</organism>
<protein>
    <submittedName>
        <fullName evidence="1">Uncharacterized protein</fullName>
    </submittedName>
</protein>
<reference evidence="1" key="1">
    <citation type="submission" date="2023-03" db="EMBL/GenBank/DDBJ databases">
        <title>Chromosome-level genomes of two armyworms, Mythimna separata and Mythimna loreyi, provide insights into the biosynthesis and reception of sex pheromones.</title>
        <authorList>
            <person name="Zhao H."/>
        </authorList>
    </citation>
    <scope>NUCLEOTIDE SEQUENCE</scope>
    <source>
        <strain evidence="1">BeijingLab</strain>
    </source>
</reference>
<dbReference type="EMBL" id="CM056784">
    <property type="protein sequence ID" value="KAJ8724215.1"/>
    <property type="molecule type" value="Genomic_DNA"/>
</dbReference>
<keyword evidence="2" id="KW-1185">Reference proteome</keyword>
<accession>A0ACC2QRZ4</accession>